<feature type="region of interest" description="Disordered" evidence="1">
    <location>
        <begin position="81"/>
        <end position="103"/>
    </location>
</feature>
<dbReference type="AlphaFoldDB" id="A0A1I7ZJY8"/>
<organism evidence="2 3">
    <name type="scientific">Steinernema glaseri</name>
    <dbReference type="NCBI Taxonomy" id="37863"/>
    <lineage>
        <taxon>Eukaryota</taxon>
        <taxon>Metazoa</taxon>
        <taxon>Ecdysozoa</taxon>
        <taxon>Nematoda</taxon>
        <taxon>Chromadorea</taxon>
        <taxon>Rhabditida</taxon>
        <taxon>Tylenchina</taxon>
        <taxon>Panagrolaimomorpha</taxon>
        <taxon>Strongyloidoidea</taxon>
        <taxon>Steinernematidae</taxon>
        <taxon>Steinernema</taxon>
    </lineage>
</organism>
<dbReference type="Proteomes" id="UP000095287">
    <property type="component" value="Unplaced"/>
</dbReference>
<name>A0A1I7ZJY8_9BILA</name>
<reference evidence="3" key="1">
    <citation type="submission" date="2016-11" db="UniProtKB">
        <authorList>
            <consortium name="WormBaseParasite"/>
        </authorList>
    </citation>
    <scope>IDENTIFICATION</scope>
</reference>
<sequence length="103" mass="11352">MDKLPTSDYLKLTSYEFSRHNLTSPEKARVPMKGAGYKGARAARQQCAANYIRRTDAPERSLRTVDTTTTCTQAALIAAIDDVGRSTSPPDGSKRKHAEDHLD</sequence>
<keyword evidence="2" id="KW-1185">Reference proteome</keyword>
<proteinExistence type="predicted"/>
<dbReference type="WBParaSite" id="L893_g27298.t1">
    <property type="protein sequence ID" value="L893_g27298.t1"/>
    <property type="gene ID" value="L893_g27298"/>
</dbReference>
<evidence type="ECO:0000313" key="2">
    <source>
        <dbReference type="Proteomes" id="UP000095287"/>
    </source>
</evidence>
<protein>
    <submittedName>
        <fullName evidence="3">Uncharacterized protein</fullName>
    </submittedName>
</protein>
<evidence type="ECO:0000313" key="3">
    <source>
        <dbReference type="WBParaSite" id="L893_g27298.t1"/>
    </source>
</evidence>
<accession>A0A1I7ZJY8</accession>
<evidence type="ECO:0000256" key="1">
    <source>
        <dbReference type="SAM" id="MobiDB-lite"/>
    </source>
</evidence>